<dbReference type="Proteomes" id="UP001059041">
    <property type="component" value="Linkage Group LG3"/>
</dbReference>
<feature type="non-terminal residue" evidence="1">
    <location>
        <position position="134"/>
    </location>
</feature>
<sequence>NAQRGTHTELTNTSISFSSFAHSVRQNASLRSMATRYHTRFFKFSAPLRGSKPGLHRPAILTMSMRRRMTSKVQTGRKIRNQLQWIFSSSLRTSIMRKISVKIHVRRTLWARDMFIGNAGLRAQHSNDLEHADT</sequence>
<reference evidence="1" key="1">
    <citation type="submission" date="2021-02" db="EMBL/GenBank/DDBJ databases">
        <title>Comparative genomics reveals that relaxation of natural selection precedes convergent phenotypic evolution of cavefish.</title>
        <authorList>
            <person name="Peng Z."/>
        </authorList>
    </citation>
    <scope>NUCLEOTIDE SEQUENCE</scope>
    <source>
        <tissue evidence="1">Muscle</tissue>
    </source>
</reference>
<name>A0A9W8C9K5_TRIRA</name>
<evidence type="ECO:0000313" key="1">
    <source>
        <dbReference type="EMBL" id="KAI7811692.1"/>
    </source>
</evidence>
<organism evidence="1 2">
    <name type="scientific">Triplophysa rosa</name>
    <name type="common">Cave loach</name>
    <dbReference type="NCBI Taxonomy" id="992332"/>
    <lineage>
        <taxon>Eukaryota</taxon>
        <taxon>Metazoa</taxon>
        <taxon>Chordata</taxon>
        <taxon>Craniata</taxon>
        <taxon>Vertebrata</taxon>
        <taxon>Euteleostomi</taxon>
        <taxon>Actinopterygii</taxon>
        <taxon>Neopterygii</taxon>
        <taxon>Teleostei</taxon>
        <taxon>Ostariophysi</taxon>
        <taxon>Cypriniformes</taxon>
        <taxon>Nemacheilidae</taxon>
        <taxon>Triplophysa</taxon>
    </lineage>
</organism>
<keyword evidence="1" id="KW-0472">Membrane</keyword>
<dbReference type="EMBL" id="JAFHDT010000003">
    <property type="protein sequence ID" value="KAI7811692.1"/>
    <property type="molecule type" value="Genomic_DNA"/>
</dbReference>
<accession>A0A9W8C9K5</accession>
<keyword evidence="1" id="KW-0812">Transmembrane</keyword>
<gene>
    <name evidence="1" type="ORF">IRJ41_013082</name>
</gene>
<dbReference type="AlphaFoldDB" id="A0A9W8C9K5"/>
<protein>
    <submittedName>
        <fullName evidence="1">Transmembrane protein 60</fullName>
    </submittedName>
</protein>
<comment type="caution">
    <text evidence="1">The sequence shown here is derived from an EMBL/GenBank/DDBJ whole genome shotgun (WGS) entry which is preliminary data.</text>
</comment>
<keyword evidence="2" id="KW-1185">Reference proteome</keyword>
<evidence type="ECO:0000313" key="2">
    <source>
        <dbReference type="Proteomes" id="UP001059041"/>
    </source>
</evidence>
<proteinExistence type="predicted"/>
<feature type="non-terminal residue" evidence="1">
    <location>
        <position position="1"/>
    </location>
</feature>